<protein>
    <recommendedName>
        <fullName evidence="6">L-glutaminase</fullName>
    </recommendedName>
</protein>
<reference evidence="4 5" key="1">
    <citation type="submission" date="2016-11" db="EMBL/GenBank/DDBJ databases">
        <authorList>
            <person name="Jaros S."/>
            <person name="Januszkiewicz K."/>
            <person name="Wedrychowicz H."/>
        </authorList>
    </citation>
    <scope>NUCLEOTIDE SEQUENCE [LARGE SCALE GENOMIC DNA]</scope>
    <source>
        <strain evidence="4 5">DSM 26883</strain>
    </source>
</reference>
<proteinExistence type="predicted"/>
<dbReference type="PANTHER" id="PTHR31987">
    <property type="entry name" value="GLUTAMINASE A-RELATED"/>
    <property type="match status" value="1"/>
</dbReference>
<dbReference type="OrthoDB" id="1019497at2"/>
<dbReference type="AlphaFoldDB" id="A0A1M4U3K7"/>
<feature type="domain" description="DUF4964" evidence="1">
    <location>
        <begin position="13"/>
        <end position="96"/>
    </location>
</feature>
<dbReference type="Pfam" id="PF16334">
    <property type="entry name" value="DUF4964"/>
    <property type="match status" value="1"/>
</dbReference>
<dbReference type="InterPro" id="IPR032514">
    <property type="entry name" value="GtaA_central"/>
</dbReference>
<sequence>MAKHLIFLLFIFVVMACTRGTKYSDETIKNELRAPSYPLFSLHPQVRLWSSADKLTDRNITFTNGKAFPFVGFLRVDAVIYRFMGSEELPMQAIAPMAFDSEKWEGKFTSLMPEPGWEQPGFDDKYWQLGEGAFGTKDKREVKTQWLSSDIWVRREVDVDPYLLEHRKICLRYSHDDGLQLYINGKQLVNKIDGTASNVKVEIPDSILDTMRGGKALLAAHCENKGKSALLDFGLFVDEPEILIEKVAPMGKWQGRYTTEKPDETWTTATFNDSTWAEGEAMFGTEGEQDVHTPWNTSRLWVRRKVVFDSLLVKNKQLCIRYSHNDAIRLFINGKQLVSSGFKAKNDVRAEIPDSIVETMKNGEALIAARCENWGGKAWADFGLYAEPKEAVQKSVDVQATQTHYRFKCGDVELKLTFTTPYLLNDLKVLSQPVNYISYQAKALDGKEHDVAIYFEVDPHKTFRAGQTTQIYEKDGLVLMKTGRENQKLWVDKEKDAPGWGYLYLGTKDEVTYAQGDAAEMRTHFMKEGSLKEMRKSNEKRYTAFAQELELDSEFPQHLTISFDGLYTMSYFGEDLFPYWNKEGTKKIEELYENAEKDYKEVMAKCYAFDRRLMEQAYLVGGKEYAELCALAYHQTVASFQMSETSENEMLYFTPLVGTVDSYYAASPLFLYYNPEILKAMLAPFFYYSESGKWNKPYPAHDLGGYPFVNGPGKGADFPVEEAGNMLIMVAAMAEVEQDVSYAEKHWETLSKWANYLLENGTDTKGQMNAGSFVARCPHHANLSVKGILGVASYALLAKMLEKQEEADKYLTAAKEMSKEWEMLANDGDHYRLAFDRPDSWGQKYNLVWDRLLGLNIFPERVIEQEIAFYTTKLGTYGCPLDSETNNVKAEWSVWIASLSKDSVQFRKFLLPLYLFMNETKTRVPMPDAYHVSDKGTLTKYWGRPVVGGYFIQLLEKKLNESK</sequence>
<dbReference type="PANTHER" id="PTHR31987:SF1">
    <property type="entry name" value="GLUTAMINASE A"/>
    <property type="match status" value="1"/>
</dbReference>
<accession>A0A1M4U3K7</accession>
<dbReference type="EMBL" id="FQVD01000003">
    <property type="protein sequence ID" value="SHE51226.1"/>
    <property type="molecule type" value="Genomic_DNA"/>
</dbReference>
<gene>
    <name evidence="4" type="ORF">SAMN05444349_1039</name>
</gene>
<dbReference type="InterPro" id="IPR032515">
    <property type="entry name" value="DUF4964"/>
</dbReference>
<keyword evidence="5" id="KW-1185">Reference proteome</keyword>
<dbReference type="PROSITE" id="PS51257">
    <property type="entry name" value="PROKAR_LIPOPROTEIN"/>
    <property type="match status" value="1"/>
</dbReference>
<dbReference type="SUPFAM" id="SSF48208">
    <property type="entry name" value="Six-hairpin glycosidases"/>
    <property type="match status" value="1"/>
</dbReference>
<evidence type="ECO:0008006" key="6">
    <source>
        <dbReference type="Google" id="ProtNLM"/>
    </source>
</evidence>
<evidence type="ECO:0000259" key="2">
    <source>
        <dbReference type="Pfam" id="PF16335"/>
    </source>
</evidence>
<dbReference type="GO" id="GO:0005975">
    <property type="term" value="P:carbohydrate metabolic process"/>
    <property type="evidence" value="ECO:0007669"/>
    <property type="project" value="InterPro"/>
</dbReference>
<evidence type="ECO:0000313" key="5">
    <source>
        <dbReference type="Proteomes" id="UP000184436"/>
    </source>
</evidence>
<dbReference type="RefSeq" id="WP_073349157.1">
    <property type="nucleotide sequence ID" value="NZ_FQVD01000003.1"/>
</dbReference>
<dbReference type="InterPro" id="IPR033433">
    <property type="entry name" value="GtaA_N"/>
</dbReference>
<dbReference type="STRING" id="871325.SAMN05444349_1039"/>
<feature type="domain" description="Glutaminase A N-terminal" evidence="3">
    <location>
        <begin position="401"/>
        <end position="615"/>
    </location>
</feature>
<dbReference type="InterPro" id="IPR052743">
    <property type="entry name" value="Glutaminase_GtaA"/>
</dbReference>
<dbReference type="Gene3D" id="2.60.120.260">
    <property type="entry name" value="Galactose-binding domain-like"/>
    <property type="match status" value="2"/>
</dbReference>
<feature type="domain" description="Glutaminase A central" evidence="2">
    <location>
        <begin position="622"/>
        <end position="954"/>
    </location>
</feature>
<dbReference type="InterPro" id="IPR008928">
    <property type="entry name" value="6-hairpin_glycosidase_sf"/>
</dbReference>
<organism evidence="4 5">
    <name type="scientific">Bacteroides faecichinchillae</name>
    <dbReference type="NCBI Taxonomy" id="871325"/>
    <lineage>
        <taxon>Bacteria</taxon>
        <taxon>Pseudomonadati</taxon>
        <taxon>Bacteroidota</taxon>
        <taxon>Bacteroidia</taxon>
        <taxon>Bacteroidales</taxon>
        <taxon>Bacteroidaceae</taxon>
        <taxon>Bacteroides</taxon>
    </lineage>
</organism>
<dbReference type="Pfam" id="PF16335">
    <property type="entry name" value="GtaA_6_Hairpin"/>
    <property type="match status" value="1"/>
</dbReference>
<evidence type="ECO:0000313" key="4">
    <source>
        <dbReference type="EMBL" id="SHE51226.1"/>
    </source>
</evidence>
<name>A0A1M4U3K7_9BACE</name>
<evidence type="ECO:0000259" key="3">
    <source>
        <dbReference type="Pfam" id="PF17168"/>
    </source>
</evidence>
<dbReference type="Pfam" id="PF17168">
    <property type="entry name" value="DUF5127"/>
    <property type="match status" value="1"/>
</dbReference>
<dbReference type="Proteomes" id="UP000184436">
    <property type="component" value="Unassembled WGS sequence"/>
</dbReference>
<evidence type="ECO:0000259" key="1">
    <source>
        <dbReference type="Pfam" id="PF16334"/>
    </source>
</evidence>